<keyword evidence="2" id="KW-1185">Reference proteome</keyword>
<dbReference type="EMBL" id="PQFF01000358">
    <property type="protein sequence ID" value="RHZ56487.1"/>
    <property type="molecule type" value="Genomic_DNA"/>
</dbReference>
<organism evidence="1 2">
    <name type="scientific">Diversispora epigaea</name>
    <dbReference type="NCBI Taxonomy" id="1348612"/>
    <lineage>
        <taxon>Eukaryota</taxon>
        <taxon>Fungi</taxon>
        <taxon>Fungi incertae sedis</taxon>
        <taxon>Mucoromycota</taxon>
        <taxon>Glomeromycotina</taxon>
        <taxon>Glomeromycetes</taxon>
        <taxon>Diversisporales</taxon>
        <taxon>Diversisporaceae</taxon>
        <taxon>Diversispora</taxon>
    </lineage>
</organism>
<reference evidence="1 2" key="1">
    <citation type="submission" date="2018-08" db="EMBL/GenBank/DDBJ databases">
        <title>Genome and evolution of the arbuscular mycorrhizal fungus Diversispora epigaea (formerly Glomus versiforme) and its bacterial endosymbionts.</title>
        <authorList>
            <person name="Sun X."/>
            <person name="Fei Z."/>
            <person name="Harrison M."/>
        </authorList>
    </citation>
    <scope>NUCLEOTIDE SEQUENCE [LARGE SCALE GENOMIC DNA]</scope>
    <source>
        <strain evidence="1 2">IT104</strain>
    </source>
</reference>
<evidence type="ECO:0000313" key="1">
    <source>
        <dbReference type="EMBL" id="RHZ56487.1"/>
    </source>
</evidence>
<comment type="caution">
    <text evidence="1">The sequence shown here is derived from an EMBL/GenBank/DDBJ whole genome shotgun (WGS) entry which is preliminary data.</text>
</comment>
<gene>
    <name evidence="1" type="ORF">Glove_401g12</name>
</gene>
<dbReference type="Proteomes" id="UP000266861">
    <property type="component" value="Unassembled WGS sequence"/>
</dbReference>
<accession>A0A397H0K9</accession>
<evidence type="ECO:0000313" key="2">
    <source>
        <dbReference type="Proteomes" id="UP000266861"/>
    </source>
</evidence>
<sequence>MTNTQSKINSLEELNSKFKAENIKVRQGLKTRIEVLEKYWIDIATERADLKARIVELEHGVMLNIDPFLEWVRARCLLSKISNCIEGVVNRDRLKRCICQDNGIFLIEVWYFEKPEIVIPERIQKTKEFTNQLTKSLDNSVSKL</sequence>
<name>A0A397H0K9_9GLOM</name>
<dbReference type="AlphaFoldDB" id="A0A397H0K9"/>
<protein>
    <submittedName>
        <fullName evidence="1">Uncharacterized protein</fullName>
    </submittedName>
</protein>
<proteinExistence type="predicted"/>